<dbReference type="Proteomes" id="UP000218327">
    <property type="component" value="Unassembled WGS sequence"/>
</dbReference>
<comment type="caution">
    <text evidence="3">The sequence shown here is derived from an EMBL/GenBank/DDBJ whole genome shotgun (WGS) entry which is preliminary data.</text>
</comment>
<gene>
    <name evidence="3" type="ORF">COA96_13705</name>
</gene>
<reference evidence="4" key="1">
    <citation type="submission" date="2017-08" db="EMBL/GenBank/DDBJ databases">
        <title>A dynamic microbial community with high functional redundancy inhabits the cold, oxic subseafloor aquifer.</title>
        <authorList>
            <person name="Tully B.J."/>
            <person name="Wheat C.G."/>
            <person name="Glazer B.T."/>
            <person name="Huber J.A."/>
        </authorList>
    </citation>
    <scope>NUCLEOTIDE SEQUENCE [LARGE SCALE GENOMIC DNA]</scope>
</reference>
<accession>A0A2A5AU83</accession>
<feature type="region of interest" description="Disordered" evidence="1">
    <location>
        <begin position="28"/>
        <end position="49"/>
    </location>
</feature>
<evidence type="ECO:0000313" key="3">
    <source>
        <dbReference type="EMBL" id="PCJ22700.1"/>
    </source>
</evidence>
<keyword evidence="2" id="KW-1133">Transmembrane helix</keyword>
<proteinExistence type="predicted"/>
<name>A0A2A5AU83_9GAMM</name>
<evidence type="ECO:0000256" key="2">
    <source>
        <dbReference type="SAM" id="Phobius"/>
    </source>
</evidence>
<dbReference type="AlphaFoldDB" id="A0A2A5AU83"/>
<evidence type="ECO:0000313" key="4">
    <source>
        <dbReference type="Proteomes" id="UP000218327"/>
    </source>
</evidence>
<evidence type="ECO:0008006" key="5">
    <source>
        <dbReference type="Google" id="ProtNLM"/>
    </source>
</evidence>
<sequence length="137" mass="15550">MLGKILLTIAVIVTALFYIRRRDLQETTSKKPKKKPTQSTVTPKTDNKVADDSLSADLRLGAYMFLVLMIGLGGALYYFRWQDDHTILTITLHSDSQAENTQYQVYKYQLQDRSFVTLDGILVTVASTERMEVLGLE</sequence>
<organism evidence="3 4">
    <name type="scientific">SAR86 cluster bacterium</name>
    <dbReference type="NCBI Taxonomy" id="2030880"/>
    <lineage>
        <taxon>Bacteria</taxon>
        <taxon>Pseudomonadati</taxon>
        <taxon>Pseudomonadota</taxon>
        <taxon>Gammaproteobacteria</taxon>
        <taxon>SAR86 cluster</taxon>
    </lineage>
</organism>
<dbReference type="EMBL" id="NVVJ01000053">
    <property type="protein sequence ID" value="PCJ22700.1"/>
    <property type="molecule type" value="Genomic_DNA"/>
</dbReference>
<evidence type="ECO:0000256" key="1">
    <source>
        <dbReference type="SAM" id="MobiDB-lite"/>
    </source>
</evidence>
<keyword evidence="2" id="KW-0472">Membrane</keyword>
<keyword evidence="2" id="KW-0812">Transmembrane</keyword>
<protein>
    <recommendedName>
        <fullName evidence="5">Antitermination protein NusG</fullName>
    </recommendedName>
</protein>
<feature type="transmembrane region" description="Helical" evidence="2">
    <location>
        <begin position="60"/>
        <end position="79"/>
    </location>
</feature>